<accession>A0ABX1X082</accession>
<protein>
    <recommendedName>
        <fullName evidence="4">Outer membrane protein beta-barrel domain-containing protein</fullName>
    </recommendedName>
</protein>
<sequence length="210" mass="23524">MKLKILIAVLGLMLIARTLNAQESKTSSDNFYIDLSATLGNFYGGDISLNYIHNNKVSFQFFYNRFERKDPSVPADYSGGLVDLFTFGGKYPNERLESIGILGGLVLPYKGSKKGRWNLRAGFAYSKFRKPMNYEKLDAGIVGSLFVGNYSWLFEESESMSLVLKPELEIAFFKHVGTGFHANLIYNKHAFIVGLGLSIKFGFVRGKLAN</sequence>
<dbReference type="EMBL" id="RZNH01000042">
    <property type="protein sequence ID" value="NOU61780.1"/>
    <property type="molecule type" value="Genomic_DNA"/>
</dbReference>
<organism evidence="2 3">
    <name type="scientific">Marinifilum caeruleilacunae</name>
    <dbReference type="NCBI Taxonomy" id="2499076"/>
    <lineage>
        <taxon>Bacteria</taxon>
        <taxon>Pseudomonadati</taxon>
        <taxon>Bacteroidota</taxon>
        <taxon>Bacteroidia</taxon>
        <taxon>Marinilabiliales</taxon>
        <taxon>Marinifilaceae</taxon>
    </lineage>
</organism>
<evidence type="ECO:0008006" key="4">
    <source>
        <dbReference type="Google" id="ProtNLM"/>
    </source>
</evidence>
<evidence type="ECO:0000256" key="1">
    <source>
        <dbReference type="SAM" id="SignalP"/>
    </source>
</evidence>
<keyword evidence="3" id="KW-1185">Reference proteome</keyword>
<reference evidence="2 3" key="1">
    <citation type="submission" date="2018-12" db="EMBL/GenBank/DDBJ databases">
        <title>Marinifilum JC070 sp. nov., a marine bacterium isolated from Yongle Blue Hole in the South China Sea.</title>
        <authorList>
            <person name="Fu T."/>
        </authorList>
    </citation>
    <scope>NUCLEOTIDE SEQUENCE [LARGE SCALE GENOMIC DNA]</scope>
    <source>
        <strain evidence="2 3">JC070</strain>
    </source>
</reference>
<feature type="signal peptide" evidence="1">
    <location>
        <begin position="1"/>
        <end position="21"/>
    </location>
</feature>
<feature type="chain" id="PRO_5045382348" description="Outer membrane protein beta-barrel domain-containing protein" evidence="1">
    <location>
        <begin position="22"/>
        <end position="210"/>
    </location>
</feature>
<dbReference type="Proteomes" id="UP000732105">
    <property type="component" value="Unassembled WGS sequence"/>
</dbReference>
<proteinExistence type="predicted"/>
<name>A0ABX1X082_9BACT</name>
<keyword evidence="1" id="KW-0732">Signal</keyword>
<evidence type="ECO:0000313" key="3">
    <source>
        <dbReference type="Proteomes" id="UP000732105"/>
    </source>
</evidence>
<gene>
    <name evidence="2" type="ORF">ELS83_18450</name>
</gene>
<comment type="caution">
    <text evidence="2">The sequence shown here is derived from an EMBL/GenBank/DDBJ whole genome shotgun (WGS) entry which is preliminary data.</text>
</comment>
<evidence type="ECO:0000313" key="2">
    <source>
        <dbReference type="EMBL" id="NOU61780.1"/>
    </source>
</evidence>
<dbReference type="RefSeq" id="WP_171597039.1">
    <property type="nucleotide sequence ID" value="NZ_RZNH01000042.1"/>
</dbReference>